<evidence type="ECO:0000256" key="5">
    <source>
        <dbReference type="HAMAP-Rule" id="MF_00921"/>
    </source>
</evidence>
<sequence length="270" mass="30241">MKEQYLYICSDSIGDTAEAVARATIRQFNADQVKIQRYGYLRKEEEIRSIVEKAAIVGGFIAYTLVQRDLREAMKAEALRCGVRAVDIMGPMLEAFMDTYGDAPKSQPGLLHEMDADYYRRVAAIEFAVKYDDGRDPRGLLQAEVVLIGVSRTSKTPLSIFLAHKGIKVANLPLMPEVKLPAELFKIPGQRIVGLVMEAQHILRIRLERLKAVGLPEGSKYATLPRVEEELAYAEALMKRLNCTVIDVTNKAIEETAGLIAARQQEMSRR</sequence>
<comment type="catalytic activity">
    <reaction evidence="5">
        <text>N(tele)-phospho-L-histidyl/L-threonyl-[pyruvate, phosphate dikinase] + ADP = N(tele)-phospho-L-histidyl/O-phospho-L-threonyl-[pyruvate, phosphate dikinase] + AMP + H(+)</text>
        <dbReference type="Rhea" id="RHEA:43692"/>
        <dbReference type="Rhea" id="RHEA-COMP:10650"/>
        <dbReference type="Rhea" id="RHEA-COMP:10651"/>
        <dbReference type="ChEBI" id="CHEBI:15378"/>
        <dbReference type="ChEBI" id="CHEBI:30013"/>
        <dbReference type="ChEBI" id="CHEBI:61977"/>
        <dbReference type="ChEBI" id="CHEBI:83586"/>
        <dbReference type="ChEBI" id="CHEBI:456215"/>
        <dbReference type="ChEBI" id="CHEBI:456216"/>
        <dbReference type="EC" id="2.7.11.32"/>
    </reaction>
</comment>
<keyword evidence="3 5" id="KW-0547">Nucleotide-binding</keyword>
<dbReference type="OrthoDB" id="9782201at2"/>
<dbReference type="InterPro" id="IPR026565">
    <property type="entry name" value="PPDK_reg"/>
</dbReference>
<dbReference type="PANTHER" id="PTHR31756:SF3">
    <property type="entry name" value="PYRUVATE, PHOSPHATE DIKINASE REGULATORY PROTEIN 1, CHLOROPLASTIC"/>
    <property type="match status" value="1"/>
</dbReference>
<evidence type="ECO:0000256" key="2">
    <source>
        <dbReference type="ARBA" id="ARBA00022679"/>
    </source>
</evidence>
<dbReference type="AlphaFoldDB" id="A0A4Y8Q187"/>
<dbReference type="GO" id="GO:0016776">
    <property type="term" value="F:phosphotransferase activity, phosphate group as acceptor"/>
    <property type="evidence" value="ECO:0007669"/>
    <property type="project" value="UniProtKB-UniRule"/>
</dbReference>
<comment type="function">
    <text evidence="5">Bifunctional serine/threonine kinase and phosphorylase involved in the regulation of the pyruvate, phosphate dikinase (PPDK) by catalyzing its phosphorylation/dephosphorylation.</text>
</comment>
<comment type="similarity">
    <text evidence="5">Belongs to the pyruvate, phosphate/water dikinase regulatory protein family. PDRP subfamily.</text>
</comment>
<dbReference type="HAMAP" id="MF_00921">
    <property type="entry name" value="PDRP"/>
    <property type="match status" value="1"/>
</dbReference>
<dbReference type="RefSeq" id="WP_134753008.1">
    <property type="nucleotide sequence ID" value="NZ_MYFO02000010.1"/>
</dbReference>
<gene>
    <name evidence="6" type="ORF">B5M42_11780</name>
</gene>
<dbReference type="InterPro" id="IPR005177">
    <property type="entry name" value="Kinase-pyrophosphorylase"/>
</dbReference>
<protein>
    <recommendedName>
        <fullName evidence="5">Putative pyruvate, phosphate dikinase regulatory protein</fullName>
        <shortName evidence="5">PPDK regulatory protein</shortName>
        <ecNumber evidence="5">2.7.11.32</ecNumber>
        <ecNumber evidence="5">2.7.4.27</ecNumber>
    </recommendedName>
</protein>
<proteinExistence type="inferred from homology"/>
<dbReference type="Proteomes" id="UP000298246">
    <property type="component" value="Unassembled WGS sequence"/>
</dbReference>
<keyword evidence="2 5" id="KW-0808">Transferase</keyword>
<evidence type="ECO:0000256" key="3">
    <source>
        <dbReference type="ARBA" id="ARBA00022741"/>
    </source>
</evidence>
<organism evidence="6 7">
    <name type="scientific">Paenibacillus athensensis</name>
    <dbReference type="NCBI Taxonomy" id="1967502"/>
    <lineage>
        <taxon>Bacteria</taxon>
        <taxon>Bacillati</taxon>
        <taxon>Bacillota</taxon>
        <taxon>Bacilli</taxon>
        <taxon>Bacillales</taxon>
        <taxon>Paenibacillaceae</taxon>
        <taxon>Paenibacillus</taxon>
    </lineage>
</organism>
<comment type="caution">
    <text evidence="6">The sequence shown here is derived from an EMBL/GenBank/DDBJ whole genome shotgun (WGS) entry which is preliminary data.</text>
</comment>
<evidence type="ECO:0000313" key="6">
    <source>
        <dbReference type="EMBL" id="TFE87502.1"/>
    </source>
</evidence>
<feature type="binding site" evidence="5">
    <location>
        <begin position="149"/>
        <end position="156"/>
    </location>
    <ligand>
        <name>ADP</name>
        <dbReference type="ChEBI" id="CHEBI:456216"/>
    </ligand>
</feature>
<accession>A0A4Y8Q187</accession>
<dbReference type="PANTHER" id="PTHR31756">
    <property type="entry name" value="PYRUVATE, PHOSPHATE DIKINASE REGULATORY PROTEIN 1, CHLOROPLASTIC"/>
    <property type="match status" value="1"/>
</dbReference>
<dbReference type="EC" id="2.7.4.27" evidence="5"/>
<keyword evidence="4 5" id="KW-0418">Kinase</keyword>
<evidence type="ECO:0000256" key="4">
    <source>
        <dbReference type="ARBA" id="ARBA00022777"/>
    </source>
</evidence>
<dbReference type="GO" id="GO:0004674">
    <property type="term" value="F:protein serine/threonine kinase activity"/>
    <property type="evidence" value="ECO:0007669"/>
    <property type="project" value="UniProtKB-UniRule"/>
</dbReference>
<evidence type="ECO:0000313" key="7">
    <source>
        <dbReference type="Proteomes" id="UP000298246"/>
    </source>
</evidence>
<dbReference type="GO" id="GO:0043531">
    <property type="term" value="F:ADP binding"/>
    <property type="evidence" value="ECO:0007669"/>
    <property type="project" value="UniProtKB-UniRule"/>
</dbReference>
<dbReference type="GO" id="GO:0005524">
    <property type="term" value="F:ATP binding"/>
    <property type="evidence" value="ECO:0007669"/>
    <property type="project" value="InterPro"/>
</dbReference>
<comment type="catalytic activity">
    <reaction evidence="5">
        <text>N(tele)-phospho-L-histidyl/O-phospho-L-threonyl-[pyruvate, phosphate dikinase] + phosphate + H(+) = N(tele)-phospho-L-histidyl/L-threonyl-[pyruvate, phosphate dikinase] + diphosphate</text>
        <dbReference type="Rhea" id="RHEA:43696"/>
        <dbReference type="Rhea" id="RHEA-COMP:10650"/>
        <dbReference type="Rhea" id="RHEA-COMP:10651"/>
        <dbReference type="ChEBI" id="CHEBI:15378"/>
        <dbReference type="ChEBI" id="CHEBI:30013"/>
        <dbReference type="ChEBI" id="CHEBI:33019"/>
        <dbReference type="ChEBI" id="CHEBI:43474"/>
        <dbReference type="ChEBI" id="CHEBI:61977"/>
        <dbReference type="ChEBI" id="CHEBI:83586"/>
        <dbReference type="EC" id="2.7.4.27"/>
    </reaction>
</comment>
<keyword evidence="6" id="KW-0670">Pyruvate</keyword>
<evidence type="ECO:0000256" key="1">
    <source>
        <dbReference type="ARBA" id="ARBA00022527"/>
    </source>
</evidence>
<keyword evidence="7" id="KW-1185">Reference proteome</keyword>
<dbReference type="EC" id="2.7.11.32" evidence="5"/>
<keyword evidence="1 5" id="KW-0723">Serine/threonine-protein kinase</keyword>
<reference evidence="6 7" key="1">
    <citation type="submission" date="2017-03" db="EMBL/GenBank/DDBJ databases">
        <title>Isolation of Levoglucosan Utilizing Bacteria.</title>
        <authorList>
            <person name="Arya A.S."/>
        </authorList>
    </citation>
    <scope>NUCLEOTIDE SEQUENCE [LARGE SCALE GENOMIC DNA]</scope>
    <source>
        <strain evidence="6 7">MEC069</strain>
    </source>
</reference>
<dbReference type="Pfam" id="PF03618">
    <property type="entry name" value="Kinase-PPPase"/>
    <property type="match status" value="1"/>
</dbReference>
<name>A0A4Y8Q187_9BACL</name>
<dbReference type="NCBIfam" id="NF003742">
    <property type="entry name" value="PRK05339.1"/>
    <property type="match status" value="1"/>
</dbReference>
<dbReference type="EMBL" id="MYFO01000013">
    <property type="protein sequence ID" value="TFE87502.1"/>
    <property type="molecule type" value="Genomic_DNA"/>
</dbReference>